<feature type="region of interest" description="Disordered" evidence="1">
    <location>
        <begin position="1"/>
        <end position="50"/>
    </location>
</feature>
<accession>A0ABU6ZFJ9</accession>
<sequence length="99" mass="10707">MSGGESGRETLREDHGEAVGKADGRNKGESDRGFVTGVKEDGNRAESSHKSLKISFRDKVVGASEPKKFVLDDDLDGDTLAVVQERQGDSPPRITFTDE</sequence>
<organism evidence="2 3">
    <name type="scientific">Stylosanthes scabra</name>
    <dbReference type="NCBI Taxonomy" id="79078"/>
    <lineage>
        <taxon>Eukaryota</taxon>
        <taxon>Viridiplantae</taxon>
        <taxon>Streptophyta</taxon>
        <taxon>Embryophyta</taxon>
        <taxon>Tracheophyta</taxon>
        <taxon>Spermatophyta</taxon>
        <taxon>Magnoliopsida</taxon>
        <taxon>eudicotyledons</taxon>
        <taxon>Gunneridae</taxon>
        <taxon>Pentapetalae</taxon>
        <taxon>rosids</taxon>
        <taxon>fabids</taxon>
        <taxon>Fabales</taxon>
        <taxon>Fabaceae</taxon>
        <taxon>Papilionoideae</taxon>
        <taxon>50 kb inversion clade</taxon>
        <taxon>dalbergioids sensu lato</taxon>
        <taxon>Dalbergieae</taxon>
        <taxon>Pterocarpus clade</taxon>
        <taxon>Stylosanthes</taxon>
    </lineage>
</organism>
<dbReference type="Proteomes" id="UP001341840">
    <property type="component" value="Unassembled WGS sequence"/>
</dbReference>
<evidence type="ECO:0000313" key="2">
    <source>
        <dbReference type="EMBL" id="MED6220730.1"/>
    </source>
</evidence>
<proteinExistence type="predicted"/>
<reference evidence="2 3" key="1">
    <citation type="journal article" date="2023" name="Plants (Basel)">
        <title>Bridging the Gap: Combining Genomics and Transcriptomics Approaches to Understand Stylosanthes scabra, an Orphan Legume from the Brazilian Caatinga.</title>
        <authorList>
            <person name="Ferreira-Neto J.R.C."/>
            <person name="da Silva M.D."/>
            <person name="Binneck E."/>
            <person name="de Melo N.F."/>
            <person name="da Silva R.H."/>
            <person name="de Melo A.L.T.M."/>
            <person name="Pandolfi V."/>
            <person name="Bustamante F.O."/>
            <person name="Brasileiro-Vidal A.C."/>
            <person name="Benko-Iseppon A.M."/>
        </authorList>
    </citation>
    <scope>NUCLEOTIDE SEQUENCE [LARGE SCALE GENOMIC DNA]</scope>
    <source>
        <tissue evidence="2">Leaves</tissue>
    </source>
</reference>
<comment type="caution">
    <text evidence="2">The sequence shown here is derived from an EMBL/GenBank/DDBJ whole genome shotgun (WGS) entry which is preliminary data.</text>
</comment>
<gene>
    <name evidence="2" type="ORF">PIB30_047686</name>
</gene>
<evidence type="ECO:0000313" key="3">
    <source>
        <dbReference type="Proteomes" id="UP001341840"/>
    </source>
</evidence>
<keyword evidence="3" id="KW-1185">Reference proteome</keyword>
<name>A0ABU6ZFJ9_9FABA</name>
<evidence type="ECO:0000256" key="1">
    <source>
        <dbReference type="SAM" id="MobiDB-lite"/>
    </source>
</evidence>
<dbReference type="EMBL" id="JASCZI010272167">
    <property type="protein sequence ID" value="MED6220730.1"/>
    <property type="molecule type" value="Genomic_DNA"/>
</dbReference>
<protein>
    <submittedName>
        <fullName evidence="2">Uncharacterized protein</fullName>
    </submittedName>
</protein>